<organism evidence="1 2">
    <name type="scientific">Ilyodon furcidens</name>
    <name type="common">goldbreast splitfin</name>
    <dbReference type="NCBI Taxonomy" id="33524"/>
    <lineage>
        <taxon>Eukaryota</taxon>
        <taxon>Metazoa</taxon>
        <taxon>Chordata</taxon>
        <taxon>Craniata</taxon>
        <taxon>Vertebrata</taxon>
        <taxon>Euteleostomi</taxon>
        <taxon>Actinopterygii</taxon>
        <taxon>Neopterygii</taxon>
        <taxon>Teleostei</taxon>
        <taxon>Neoteleostei</taxon>
        <taxon>Acanthomorphata</taxon>
        <taxon>Ovalentaria</taxon>
        <taxon>Atherinomorphae</taxon>
        <taxon>Cyprinodontiformes</taxon>
        <taxon>Goodeidae</taxon>
        <taxon>Ilyodon</taxon>
    </lineage>
</organism>
<sequence length="119" mass="13858">MKNCYSPLNQQRCLLGNKTSALECWRGVFDWYMNLLTFSYEAAATINALAVLQKEDETPREYFHSLRAAYFQGCYAPGLKEDRTIKSLFLHNLHVSVEYDMTLHCITENLSMQEICRYA</sequence>
<keyword evidence="2" id="KW-1185">Reference proteome</keyword>
<dbReference type="Proteomes" id="UP001482620">
    <property type="component" value="Unassembled WGS sequence"/>
</dbReference>
<gene>
    <name evidence="1" type="ORF">ILYODFUR_038815</name>
</gene>
<name>A0ABV0TQF4_9TELE</name>
<dbReference type="EMBL" id="JAHRIQ010045008">
    <property type="protein sequence ID" value="MEQ2235158.1"/>
    <property type="molecule type" value="Genomic_DNA"/>
</dbReference>
<protein>
    <submittedName>
        <fullName evidence="1">Uncharacterized protein</fullName>
    </submittedName>
</protein>
<comment type="caution">
    <text evidence="1">The sequence shown here is derived from an EMBL/GenBank/DDBJ whole genome shotgun (WGS) entry which is preliminary data.</text>
</comment>
<accession>A0ABV0TQF4</accession>
<reference evidence="1 2" key="1">
    <citation type="submission" date="2021-06" db="EMBL/GenBank/DDBJ databases">
        <authorList>
            <person name="Palmer J.M."/>
        </authorList>
    </citation>
    <scope>NUCLEOTIDE SEQUENCE [LARGE SCALE GENOMIC DNA]</scope>
    <source>
        <strain evidence="2">if_2019</strain>
        <tissue evidence="1">Muscle</tissue>
    </source>
</reference>
<evidence type="ECO:0000313" key="2">
    <source>
        <dbReference type="Proteomes" id="UP001482620"/>
    </source>
</evidence>
<proteinExistence type="predicted"/>
<evidence type="ECO:0000313" key="1">
    <source>
        <dbReference type="EMBL" id="MEQ2235158.1"/>
    </source>
</evidence>